<accession>A0A6A5X274</accession>
<name>A0A6A5X274_9PLEO</name>
<organism evidence="2 3">
    <name type="scientific">Amniculicola lignicola CBS 123094</name>
    <dbReference type="NCBI Taxonomy" id="1392246"/>
    <lineage>
        <taxon>Eukaryota</taxon>
        <taxon>Fungi</taxon>
        <taxon>Dikarya</taxon>
        <taxon>Ascomycota</taxon>
        <taxon>Pezizomycotina</taxon>
        <taxon>Dothideomycetes</taxon>
        <taxon>Pleosporomycetidae</taxon>
        <taxon>Pleosporales</taxon>
        <taxon>Amniculicolaceae</taxon>
        <taxon>Amniculicola</taxon>
    </lineage>
</organism>
<dbReference type="Gene3D" id="3.30.70.3000">
    <property type="match status" value="1"/>
</dbReference>
<dbReference type="InterPro" id="IPR038469">
    <property type="entry name" value="tRNAHis_GuaTrfase_Thg1_sf"/>
</dbReference>
<feature type="compositionally biased region" description="Basic and acidic residues" evidence="1">
    <location>
        <begin position="143"/>
        <end position="155"/>
    </location>
</feature>
<dbReference type="OrthoDB" id="62560at2759"/>
<evidence type="ECO:0000256" key="1">
    <source>
        <dbReference type="SAM" id="MobiDB-lite"/>
    </source>
</evidence>
<gene>
    <name evidence="2" type="ORF">P154DRAFT_422158</name>
</gene>
<sequence>MVTPRYSSIGTTSTTTTTTTTATAGSGSAYGHSRSQSYSQSQSPSQRQPESQSHERSRHAHSHSQPQAHSQIPHYTPTKLPKSQPLSLSSPSGHIFPVPPSYTPSLPHTTSTPISTPPSTLPSKANQKVKEEGGWAANTLTEAKPKEMSRTQRDKERKKRIKARVVVEHVDVIQDTFWERRGWILSGKAGL</sequence>
<reference evidence="2" key="1">
    <citation type="journal article" date="2020" name="Stud. Mycol.">
        <title>101 Dothideomycetes genomes: a test case for predicting lifestyles and emergence of pathogens.</title>
        <authorList>
            <person name="Haridas S."/>
            <person name="Albert R."/>
            <person name="Binder M."/>
            <person name="Bloem J."/>
            <person name="Labutti K."/>
            <person name="Salamov A."/>
            <person name="Andreopoulos B."/>
            <person name="Baker S."/>
            <person name="Barry K."/>
            <person name="Bills G."/>
            <person name="Bluhm B."/>
            <person name="Cannon C."/>
            <person name="Castanera R."/>
            <person name="Culley D."/>
            <person name="Daum C."/>
            <person name="Ezra D."/>
            <person name="Gonzalez J."/>
            <person name="Henrissat B."/>
            <person name="Kuo A."/>
            <person name="Liang C."/>
            <person name="Lipzen A."/>
            <person name="Lutzoni F."/>
            <person name="Magnuson J."/>
            <person name="Mondo S."/>
            <person name="Nolan M."/>
            <person name="Ohm R."/>
            <person name="Pangilinan J."/>
            <person name="Park H.-J."/>
            <person name="Ramirez L."/>
            <person name="Alfaro M."/>
            <person name="Sun H."/>
            <person name="Tritt A."/>
            <person name="Yoshinaga Y."/>
            <person name="Zwiers L.-H."/>
            <person name="Turgeon B."/>
            <person name="Goodwin S."/>
            <person name="Spatafora J."/>
            <person name="Crous P."/>
            <person name="Grigoriev I."/>
        </authorList>
    </citation>
    <scope>NUCLEOTIDE SEQUENCE</scope>
    <source>
        <strain evidence="2">CBS 123094</strain>
    </source>
</reference>
<proteinExistence type="predicted"/>
<dbReference type="EMBL" id="ML977559">
    <property type="protein sequence ID" value="KAF2006645.1"/>
    <property type="molecule type" value="Genomic_DNA"/>
</dbReference>
<dbReference type="AlphaFoldDB" id="A0A6A5X274"/>
<feature type="compositionally biased region" description="Low complexity" evidence="1">
    <location>
        <begin position="63"/>
        <end position="92"/>
    </location>
</feature>
<keyword evidence="3" id="KW-1185">Reference proteome</keyword>
<evidence type="ECO:0000313" key="3">
    <source>
        <dbReference type="Proteomes" id="UP000799779"/>
    </source>
</evidence>
<dbReference type="Proteomes" id="UP000799779">
    <property type="component" value="Unassembled WGS sequence"/>
</dbReference>
<feature type="region of interest" description="Disordered" evidence="1">
    <location>
        <begin position="1"/>
        <end position="159"/>
    </location>
</feature>
<feature type="compositionally biased region" description="Low complexity" evidence="1">
    <location>
        <begin position="10"/>
        <end position="51"/>
    </location>
</feature>
<feature type="compositionally biased region" description="Low complexity" evidence="1">
    <location>
        <begin position="103"/>
        <end position="114"/>
    </location>
</feature>
<evidence type="ECO:0000313" key="2">
    <source>
        <dbReference type="EMBL" id="KAF2006645.1"/>
    </source>
</evidence>
<protein>
    <submittedName>
        <fullName evidence="2">Uncharacterized protein</fullName>
    </submittedName>
</protein>